<dbReference type="Proteomes" id="UP000054776">
    <property type="component" value="Unassembled WGS sequence"/>
</dbReference>
<proteinExistence type="predicted"/>
<sequence length="70" mass="7663">MLLLTTFGGLYTKNLKIQSFCNKEALQQQIIIKVLNCGRNSLTQCSLKIQGLNISGPQSLLACATFELTS</sequence>
<comment type="caution">
    <text evidence="2">The sequence shown here is derived from an EMBL/GenBank/DDBJ whole genome shotgun (WGS) entry which is preliminary data.</text>
</comment>
<gene>
    <name evidence="1" type="ORF">T01_11827</name>
    <name evidence="2" type="ORF">T01_2973</name>
</gene>
<evidence type="ECO:0000313" key="2">
    <source>
        <dbReference type="EMBL" id="KRY26700.1"/>
    </source>
</evidence>
<keyword evidence="3" id="KW-1185">Reference proteome</keyword>
<evidence type="ECO:0000313" key="1">
    <source>
        <dbReference type="EMBL" id="KRY26682.1"/>
    </source>
</evidence>
<reference evidence="2 3" key="1">
    <citation type="submission" date="2015-01" db="EMBL/GenBank/DDBJ databases">
        <title>Evolution of Trichinella species and genotypes.</title>
        <authorList>
            <person name="Korhonen P.K."/>
            <person name="Edoardo P."/>
            <person name="Giuseppe L.R."/>
            <person name="Gasser R.B."/>
        </authorList>
    </citation>
    <scope>NUCLEOTIDE SEQUENCE [LARGE SCALE GENOMIC DNA]</scope>
    <source>
        <strain evidence="2">ISS3</strain>
    </source>
</reference>
<dbReference type="EMBL" id="JYDH01000357">
    <property type="protein sequence ID" value="KRY26700.1"/>
    <property type="molecule type" value="Genomic_DNA"/>
</dbReference>
<evidence type="ECO:0000313" key="3">
    <source>
        <dbReference type="Proteomes" id="UP000054776"/>
    </source>
</evidence>
<protein>
    <submittedName>
        <fullName evidence="2">Uncharacterized protein</fullName>
    </submittedName>
</protein>
<dbReference type="AlphaFoldDB" id="A0A0V1AQY3"/>
<accession>A0A0V1AQY3</accession>
<organism evidence="2 3">
    <name type="scientific">Trichinella spiralis</name>
    <name type="common">Trichina worm</name>
    <dbReference type="NCBI Taxonomy" id="6334"/>
    <lineage>
        <taxon>Eukaryota</taxon>
        <taxon>Metazoa</taxon>
        <taxon>Ecdysozoa</taxon>
        <taxon>Nematoda</taxon>
        <taxon>Enoplea</taxon>
        <taxon>Dorylaimia</taxon>
        <taxon>Trichinellida</taxon>
        <taxon>Trichinellidae</taxon>
        <taxon>Trichinella</taxon>
    </lineage>
</organism>
<dbReference type="InParanoid" id="A0A0V1AQY3"/>
<dbReference type="EMBL" id="JYDH01000362">
    <property type="protein sequence ID" value="KRY26682.1"/>
    <property type="molecule type" value="Genomic_DNA"/>
</dbReference>
<name>A0A0V1AQY3_TRISP</name>